<sequence length="484" mass="53823">MAQKTNVHGPFKDANILRAEFASAMSEMYRTEVPLYGDLIRIVHDINNASVVASANDELIADTAALRASAERLTLERHGAIRLGTPNELQTVKRIFSVLGMHPFGYYDLSVAGLPMHATCFRPSQVSSLDLNPFRVFTTLLRPELLKSEEAKAQALALLGKRKIFTDRLLQLLDIAQSRQNQLTEEQAKEFIPEALLSFSWRPVAAATLKQYEILKNEHPILADIACFQSAHINHLTPRTLNISAVQEAMKAAGMEAKSRIEGPPRRKCPILLRQTSFLALEESIKFRKGLSENDAGLIEGNHKARFGEIEERGAAVTAKGRDLYDRLLSESLTKSVKASPEEAEVIFSDVFKQFPDEWKDLRQQGLIYCEFRCVKKEAIHSMTQDDRLPLLEQLISEGFVKASPITYEDFLPFSAAGIFQSNLQSSKNTSGGPELHAANADPSGFSSSLGSEPTDINSWYSQQQQSSLEKVAWELGFTVAQLA</sequence>
<reference evidence="10 11" key="2">
    <citation type="submission" date="2021-10" db="EMBL/GenBank/DDBJ databases">
        <authorList>
            <person name="Piombo E."/>
        </authorList>
    </citation>
    <scope>NUCLEOTIDE SEQUENCE [LARGE SCALE GENOMIC DNA]</scope>
</reference>
<comment type="similarity">
    <text evidence="5">Belongs to the 2-oxoadipate dioxygenase/decarboxylase family.</text>
</comment>
<accession>A0A9P0ES50</accession>
<evidence type="ECO:0000256" key="9">
    <source>
        <dbReference type="SAM" id="MobiDB-lite"/>
    </source>
</evidence>
<evidence type="ECO:0000256" key="7">
    <source>
        <dbReference type="ARBA" id="ARBA00035034"/>
    </source>
</evidence>
<protein>
    <recommendedName>
        <fullName evidence="7">2-oxoadipate dioxygenase/decarboxylase</fullName>
        <ecNumber evidence="6">1.13.11.93</ecNumber>
    </recommendedName>
    <alternativeName>
        <fullName evidence="8">2-hydroxyglutarate synthase</fullName>
    </alternativeName>
</protein>
<evidence type="ECO:0000256" key="8">
    <source>
        <dbReference type="ARBA" id="ARBA00035045"/>
    </source>
</evidence>
<evidence type="ECO:0000256" key="5">
    <source>
        <dbReference type="ARBA" id="ARBA00035013"/>
    </source>
</evidence>
<keyword evidence="3" id="KW-0560">Oxidoreductase</keyword>
<gene>
    <name evidence="10" type="ORF">CSOL1703_00008356</name>
</gene>
<dbReference type="CDD" id="cd16348">
    <property type="entry name" value="VOC_YdcJ_like"/>
    <property type="match status" value="1"/>
</dbReference>
<dbReference type="PANTHER" id="PTHR39479">
    <property type="match status" value="1"/>
</dbReference>
<evidence type="ECO:0000313" key="11">
    <source>
        <dbReference type="Proteomes" id="UP000775872"/>
    </source>
</evidence>
<dbReference type="Pfam" id="PF07063">
    <property type="entry name" value="HGLS"/>
    <property type="match status" value="1"/>
</dbReference>
<dbReference type="EC" id="1.13.11.93" evidence="6"/>
<keyword evidence="11" id="KW-1185">Reference proteome</keyword>
<keyword evidence="4" id="KW-0408">Iron</keyword>
<dbReference type="Proteomes" id="UP000775872">
    <property type="component" value="Unassembled WGS sequence"/>
</dbReference>
<dbReference type="InterPro" id="IPR047869">
    <property type="entry name" value="YdcJ_bac-like"/>
</dbReference>
<keyword evidence="2" id="KW-0223">Dioxygenase</keyword>
<dbReference type="AlphaFoldDB" id="A0A9P0ES50"/>
<evidence type="ECO:0000256" key="3">
    <source>
        <dbReference type="ARBA" id="ARBA00023002"/>
    </source>
</evidence>
<evidence type="ECO:0000256" key="4">
    <source>
        <dbReference type="ARBA" id="ARBA00023004"/>
    </source>
</evidence>
<dbReference type="Gene3D" id="3.10.180.80">
    <property type="entry name" value="Uncharacterised protein PF07063, DUF1338"/>
    <property type="match status" value="1"/>
</dbReference>
<evidence type="ECO:0000256" key="1">
    <source>
        <dbReference type="ARBA" id="ARBA00001954"/>
    </source>
</evidence>
<dbReference type="SMART" id="SM01150">
    <property type="entry name" value="DUF1338"/>
    <property type="match status" value="1"/>
</dbReference>
<evidence type="ECO:0000256" key="6">
    <source>
        <dbReference type="ARBA" id="ARBA00035023"/>
    </source>
</evidence>
<evidence type="ECO:0000256" key="2">
    <source>
        <dbReference type="ARBA" id="ARBA00022964"/>
    </source>
</evidence>
<evidence type="ECO:0000313" key="10">
    <source>
        <dbReference type="EMBL" id="CAH0057880.1"/>
    </source>
</evidence>
<dbReference type="InterPro" id="IPR009770">
    <property type="entry name" value="HGLS"/>
</dbReference>
<dbReference type="OrthoDB" id="8300246at2759"/>
<comment type="caution">
    <text evidence="10">The sequence shown here is derived from an EMBL/GenBank/DDBJ whole genome shotgun (WGS) entry which is preliminary data.</text>
</comment>
<feature type="region of interest" description="Disordered" evidence="9">
    <location>
        <begin position="426"/>
        <end position="452"/>
    </location>
</feature>
<proteinExistence type="inferred from homology"/>
<organism evidence="10 11">
    <name type="scientific">Clonostachys solani</name>
    <dbReference type="NCBI Taxonomy" id="160281"/>
    <lineage>
        <taxon>Eukaryota</taxon>
        <taxon>Fungi</taxon>
        <taxon>Dikarya</taxon>
        <taxon>Ascomycota</taxon>
        <taxon>Pezizomycotina</taxon>
        <taxon>Sordariomycetes</taxon>
        <taxon>Hypocreomycetidae</taxon>
        <taxon>Hypocreales</taxon>
        <taxon>Bionectriaceae</taxon>
        <taxon>Clonostachys</taxon>
    </lineage>
</organism>
<dbReference type="EMBL" id="CABFOC020000082">
    <property type="protein sequence ID" value="CAH0057880.1"/>
    <property type="molecule type" value="Genomic_DNA"/>
</dbReference>
<dbReference type="PANTHER" id="PTHR39479:SF2">
    <property type="entry name" value="2-OXOADIPATE DIOXYGENASE_DECARBOXYLASE"/>
    <property type="match status" value="1"/>
</dbReference>
<comment type="cofactor">
    <cofactor evidence="1">
        <name>Fe(2+)</name>
        <dbReference type="ChEBI" id="CHEBI:29033"/>
    </cofactor>
</comment>
<reference evidence="11" key="1">
    <citation type="submission" date="2019-06" db="EMBL/GenBank/DDBJ databases">
        <authorList>
            <person name="Broberg M."/>
        </authorList>
    </citation>
    <scope>NUCLEOTIDE SEQUENCE [LARGE SCALE GENOMIC DNA]</scope>
</reference>
<name>A0A9P0ES50_9HYPO</name>
<dbReference type="GO" id="GO:0051213">
    <property type="term" value="F:dioxygenase activity"/>
    <property type="evidence" value="ECO:0007669"/>
    <property type="project" value="UniProtKB-KW"/>
</dbReference>